<keyword evidence="4 6" id="KW-1133">Transmembrane helix</keyword>
<evidence type="ECO:0000256" key="2">
    <source>
        <dbReference type="ARBA" id="ARBA00007537"/>
    </source>
</evidence>
<evidence type="ECO:0000256" key="1">
    <source>
        <dbReference type="ARBA" id="ARBA00004370"/>
    </source>
</evidence>
<evidence type="ECO:0000256" key="4">
    <source>
        <dbReference type="ARBA" id="ARBA00022989"/>
    </source>
</evidence>
<dbReference type="GO" id="GO:0072675">
    <property type="term" value="P:osteoclast fusion"/>
    <property type="evidence" value="ECO:0007669"/>
    <property type="project" value="TreeGrafter"/>
</dbReference>
<accession>A0A9F5MZK1</accession>
<proteinExistence type="inferred from homology"/>
<comment type="subcellular location">
    <subcellularLocation>
        <location evidence="1">Membrane</location>
    </subcellularLocation>
</comment>
<evidence type="ECO:0000313" key="7">
    <source>
        <dbReference type="Proteomes" id="UP000695026"/>
    </source>
</evidence>
<name>A0A9F5MZK1_PYTBI</name>
<evidence type="ECO:0000256" key="3">
    <source>
        <dbReference type="ARBA" id="ARBA00022692"/>
    </source>
</evidence>
<dbReference type="PANTHER" id="PTHR32267:SF2">
    <property type="entry name" value="T-CELL LEUKEMIA TRANSLOCATION-ALTERED GENE PROTEIN"/>
    <property type="match status" value="1"/>
</dbReference>
<keyword evidence="5 6" id="KW-0472">Membrane</keyword>
<dbReference type="AlphaFoldDB" id="A0A9F5MZK1"/>
<organism evidence="7 8">
    <name type="scientific">Python bivittatus</name>
    <name type="common">Burmese python</name>
    <name type="synonym">Python molurus bivittatus</name>
    <dbReference type="NCBI Taxonomy" id="176946"/>
    <lineage>
        <taxon>Eukaryota</taxon>
        <taxon>Metazoa</taxon>
        <taxon>Chordata</taxon>
        <taxon>Craniata</taxon>
        <taxon>Vertebrata</taxon>
        <taxon>Euteleostomi</taxon>
        <taxon>Lepidosauria</taxon>
        <taxon>Squamata</taxon>
        <taxon>Bifurcata</taxon>
        <taxon>Unidentata</taxon>
        <taxon>Episquamata</taxon>
        <taxon>Toxicofera</taxon>
        <taxon>Serpentes</taxon>
        <taxon>Henophidia</taxon>
        <taxon>Pythonidae</taxon>
        <taxon>Python</taxon>
    </lineage>
</organism>
<dbReference type="CTD" id="6988"/>
<reference evidence="8" key="1">
    <citation type="submission" date="2025-08" db="UniProtKB">
        <authorList>
            <consortium name="RefSeq"/>
        </authorList>
    </citation>
    <scope>IDENTIFICATION</scope>
    <source>
        <tissue evidence="8">Liver</tissue>
    </source>
</reference>
<sequence>MAAEAEAGAGPASAEWEAPTRVLRALTWLGQEFLSDWEAQDLRAALFQLLLLWLLVSLLGIQVAWRVYGNTVTGLYYRQGPGGQNGETPDGSSHYSVCSCKYCNLSLRFDGFGSHMVSRKLVCLCGSKQKWGSQSGWQHLADLEKLNQVGPG</sequence>
<dbReference type="GeneID" id="103064287"/>
<gene>
    <name evidence="8" type="primary">TCTA</name>
</gene>
<keyword evidence="3 6" id="KW-0812">Transmembrane</keyword>
<dbReference type="Proteomes" id="UP000695026">
    <property type="component" value="Unplaced"/>
</dbReference>
<dbReference type="Pfam" id="PF15128">
    <property type="entry name" value="T_cell_tran_alt"/>
    <property type="match status" value="1"/>
</dbReference>
<dbReference type="GO" id="GO:0016020">
    <property type="term" value="C:membrane"/>
    <property type="evidence" value="ECO:0007669"/>
    <property type="project" value="UniProtKB-SubCell"/>
</dbReference>
<feature type="transmembrane region" description="Helical" evidence="6">
    <location>
        <begin position="45"/>
        <end position="68"/>
    </location>
</feature>
<evidence type="ECO:0000256" key="5">
    <source>
        <dbReference type="ARBA" id="ARBA00023136"/>
    </source>
</evidence>
<dbReference type="InterPro" id="IPR016560">
    <property type="entry name" value="TCTA"/>
</dbReference>
<protein>
    <submittedName>
        <fullName evidence="8">T-cell leukemia translocation-altered gene protein isoform X1</fullName>
    </submittedName>
</protein>
<evidence type="ECO:0000313" key="8">
    <source>
        <dbReference type="RefSeq" id="XP_025022538.1"/>
    </source>
</evidence>
<dbReference type="PANTHER" id="PTHR32267">
    <property type="entry name" value="T-CELL LEUKEMIA TRANSLOCATION-ALTERED GENE PROTEIN"/>
    <property type="match status" value="1"/>
</dbReference>
<dbReference type="OrthoDB" id="9529463at2759"/>
<dbReference type="RefSeq" id="XP_025022538.1">
    <property type="nucleotide sequence ID" value="XM_025166770.1"/>
</dbReference>
<keyword evidence="7" id="KW-1185">Reference proteome</keyword>
<evidence type="ECO:0000256" key="6">
    <source>
        <dbReference type="SAM" id="Phobius"/>
    </source>
</evidence>
<comment type="similarity">
    <text evidence="2">Belongs to the TCTA family.</text>
</comment>